<gene>
    <name evidence="1" type="ORF">L3X38_003603</name>
</gene>
<evidence type="ECO:0000313" key="1">
    <source>
        <dbReference type="EMBL" id="KAI5350712.1"/>
    </source>
</evidence>
<dbReference type="EMBL" id="JAJFAZ020000001">
    <property type="protein sequence ID" value="KAI5350712.1"/>
    <property type="molecule type" value="Genomic_DNA"/>
</dbReference>
<evidence type="ECO:0000313" key="2">
    <source>
        <dbReference type="Proteomes" id="UP001054821"/>
    </source>
</evidence>
<protein>
    <submittedName>
        <fullName evidence="1">Uncharacterized protein</fullName>
    </submittedName>
</protein>
<keyword evidence="2" id="KW-1185">Reference proteome</keyword>
<organism evidence="1 2">
    <name type="scientific">Prunus dulcis</name>
    <name type="common">Almond</name>
    <name type="synonym">Amygdalus dulcis</name>
    <dbReference type="NCBI Taxonomy" id="3755"/>
    <lineage>
        <taxon>Eukaryota</taxon>
        <taxon>Viridiplantae</taxon>
        <taxon>Streptophyta</taxon>
        <taxon>Embryophyta</taxon>
        <taxon>Tracheophyta</taxon>
        <taxon>Spermatophyta</taxon>
        <taxon>Magnoliopsida</taxon>
        <taxon>eudicotyledons</taxon>
        <taxon>Gunneridae</taxon>
        <taxon>Pentapetalae</taxon>
        <taxon>rosids</taxon>
        <taxon>fabids</taxon>
        <taxon>Rosales</taxon>
        <taxon>Rosaceae</taxon>
        <taxon>Amygdaloideae</taxon>
        <taxon>Amygdaleae</taxon>
        <taxon>Prunus</taxon>
    </lineage>
</organism>
<comment type="caution">
    <text evidence="1">The sequence shown here is derived from an EMBL/GenBank/DDBJ whole genome shotgun (WGS) entry which is preliminary data.</text>
</comment>
<reference evidence="1 2" key="1">
    <citation type="journal article" date="2022" name="G3 (Bethesda)">
        <title>Whole-genome sequence and methylome profiling of the almond [Prunus dulcis (Mill.) D.A. Webb] cultivar 'Nonpareil'.</title>
        <authorList>
            <person name="D'Amico-Willman K.M."/>
            <person name="Ouma W.Z."/>
            <person name="Meulia T."/>
            <person name="Sideli G.M."/>
            <person name="Gradziel T.M."/>
            <person name="Fresnedo-Ramirez J."/>
        </authorList>
    </citation>
    <scope>NUCLEOTIDE SEQUENCE [LARGE SCALE GENOMIC DNA]</scope>
    <source>
        <strain evidence="1">Clone GOH B32 T37-40</strain>
    </source>
</reference>
<accession>A0AAD4ZME1</accession>
<dbReference type="AlphaFoldDB" id="A0AAD4ZME1"/>
<proteinExistence type="predicted"/>
<sequence>MLDEKGVKSWGRWRGKREDSLVVREKRSTGKTVGEALGLINVEGYTWKTKSRSHKFYTTSPENLVSIKRSNRSRSHDQIPFYLTQNSIIRGIRDSDSQSVSSNTILEISELSVPPVYELVSKSLTQRCNSILQILSRTKIAHSGHCAQWPSSYVARPRRNVIIAQEGKDFGIFDFNNEYHESGGDVEMSIKQASKEGLKLQH</sequence>
<dbReference type="Proteomes" id="UP001054821">
    <property type="component" value="Chromosome 1"/>
</dbReference>
<name>A0AAD4ZME1_PRUDU</name>